<comment type="caution">
    <text evidence="2">The sequence shown here is derived from an EMBL/GenBank/DDBJ whole genome shotgun (WGS) entry which is preliminary data.</text>
</comment>
<dbReference type="GeneID" id="90982524"/>
<dbReference type="STRING" id="2754.EH55_08520"/>
<evidence type="ECO:0000256" key="1">
    <source>
        <dbReference type="SAM" id="MobiDB-lite"/>
    </source>
</evidence>
<dbReference type="Proteomes" id="UP000027665">
    <property type="component" value="Unassembled WGS sequence"/>
</dbReference>
<accession>A0A073J6I1</accession>
<protein>
    <submittedName>
        <fullName evidence="2">Uncharacterized protein</fullName>
    </submittedName>
</protein>
<reference evidence="2 3" key="1">
    <citation type="submission" date="2014-04" db="EMBL/GenBank/DDBJ databases">
        <title>Draft Genome Sequence of Synergistes jonesii.</title>
        <authorList>
            <person name="Coil D.A."/>
            <person name="Eisen J.A."/>
            <person name="Holland-Moritz H.E."/>
        </authorList>
    </citation>
    <scope>NUCLEOTIDE SEQUENCE [LARGE SCALE GENOMIC DNA]</scope>
    <source>
        <strain evidence="2 3">78-1</strain>
    </source>
</reference>
<sequence>MCSNGSNYEPTPVPKAVPGATSVSSGSPEDSLLNLSRVRASQRKRRGAASTVRNEGGAGGISDTTSGKKLFGE</sequence>
<evidence type="ECO:0000313" key="2">
    <source>
        <dbReference type="EMBL" id="KEJ93337.1"/>
    </source>
</evidence>
<feature type="region of interest" description="Disordered" evidence="1">
    <location>
        <begin position="1"/>
        <end position="73"/>
    </location>
</feature>
<dbReference type="EMBL" id="JMKI01000004">
    <property type="protein sequence ID" value="KEJ93337.1"/>
    <property type="molecule type" value="Genomic_DNA"/>
</dbReference>
<dbReference type="RefSeq" id="WP_037974181.1">
    <property type="nucleotide sequence ID" value="NZ_JMKI01000004.1"/>
</dbReference>
<dbReference type="AlphaFoldDB" id="A0A073J6I1"/>
<dbReference type="OrthoDB" id="6122at2"/>
<gene>
    <name evidence="2" type="ORF">EH55_08520</name>
</gene>
<proteinExistence type="predicted"/>
<evidence type="ECO:0000313" key="3">
    <source>
        <dbReference type="Proteomes" id="UP000027665"/>
    </source>
</evidence>
<keyword evidence="3" id="KW-1185">Reference proteome</keyword>
<name>A0A073J6I1_9BACT</name>
<organism evidence="2 3">
    <name type="scientific">Synergistes jonesii</name>
    <dbReference type="NCBI Taxonomy" id="2754"/>
    <lineage>
        <taxon>Bacteria</taxon>
        <taxon>Thermotogati</taxon>
        <taxon>Synergistota</taxon>
        <taxon>Synergistia</taxon>
        <taxon>Synergistales</taxon>
        <taxon>Synergistaceae</taxon>
        <taxon>Synergistes</taxon>
    </lineage>
</organism>